<accession>A0ABU8KZZ6</accession>
<keyword evidence="2" id="KW-1185">Reference proteome</keyword>
<dbReference type="Pfam" id="PF06935">
    <property type="entry name" value="DUF1284"/>
    <property type="match status" value="1"/>
</dbReference>
<protein>
    <submittedName>
        <fullName evidence="1">DUF1284 domain-containing protein</fullName>
    </submittedName>
</protein>
<dbReference type="EMBL" id="JAPYKS010000016">
    <property type="protein sequence ID" value="MEI9411286.1"/>
    <property type="molecule type" value="Genomic_DNA"/>
</dbReference>
<organism evidence="1 2">
    <name type="scientific">Mesorhizobium salmacidum</name>
    <dbReference type="NCBI Taxonomy" id="3015171"/>
    <lineage>
        <taxon>Bacteria</taxon>
        <taxon>Pseudomonadati</taxon>
        <taxon>Pseudomonadota</taxon>
        <taxon>Alphaproteobacteria</taxon>
        <taxon>Hyphomicrobiales</taxon>
        <taxon>Phyllobacteriaceae</taxon>
        <taxon>Mesorhizobium</taxon>
    </lineage>
</organism>
<gene>
    <name evidence="1" type="ORF">O7A60_21300</name>
</gene>
<proteinExistence type="predicted"/>
<dbReference type="Proteomes" id="UP001387293">
    <property type="component" value="Unassembled WGS sequence"/>
</dbReference>
<dbReference type="InterPro" id="IPR009702">
    <property type="entry name" value="DUF1284"/>
</dbReference>
<dbReference type="RefSeq" id="WP_337107887.1">
    <property type="nucleotide sequence ID" value="NZ_JAPYKS010000016.1"/>
</dbReference>
<evidence type="ECO:0000313" key="1">
    <source>
        <dbReference type="EMBL" id="MEI9411286.1"/>
    </source>
</evidence>
<reference evidence="1 2" key="1">
    <citation type="submission" date="2022-12" db="EMBL/GenBank/DDBJ databases">
        <authorList>
            <person name="Muema E."/>
        </authorList>
    </citation>
    <scope>NUCLEOTIDE SEQUENCE [LARGE SCALE GENOMIC DNA]</scope>
    <source>
        <strain evidence="2">1326</strain>
    </source>
</reference>
<sequence length="149" mass="16242">MTIRLRAHHLLCLLTYVGKGYSPAFTANYDGIAERLSRGEDILFVSGPDDICAPLLGEPEPHCLRDSAAERDRQAGDDVEGLLARPIRDGVRLDLDAATLMRLRLAFSAGHVRKACGGCEWSGLCGTVASGGYRNTRLQRPVETQNCPF</sequence>
<evidence type="ECO:0000313" key="2">
    <source>
        <dbReference type="Proteomes" id="UP001387293"/>
    </source>
</evidence>
<name>A0ABU8KZZ6_9HYPH</name>
<comment type="caution">
    <text evidence="1">The sequence shown here is derived from an EMBL/GenBank/DDBJ whole genome shotgun (WGS) entry which is preliminary data.</text>
</comment>